<protein>
    <submittedName>
        <fullName evidence="2">Uncharacterized protein</fullName>
    </submittedName>
</protein>
<evidence type="ECO:0000313" key="3">
    <source>
        <dbReference type="Proteomes" id="UP000235392"/>
    </source>
</evidence>
<dbReference type="EMBL" id="PGCI01000700">
    <property type="protein sequence ID" value="PLW20348.1"/>
    <property type="molecule type" value="Genomic_DNA"/>
</dbReference>
<dbReference type="AlphaFoldDB" id="A0A2N5UQ94"/>
<evidence type="ECO:0000313" key="1">
    <source>
        <dbReference type="EMBL" id="PLW20348.1"/>
    </source>
</evidence>
<evidence type="ECO:0000313" key="2">
    <source>
        <dbReference type="EMBL" id="PLW39817.1"/>
    </source>
</evidence>
<gene>
    <name evidence="2" type="ORF">PCASD_10718</name>
    <name evidence="1" type="ORF">PCASD_21939</name>
</gene>
<dbReference type="EMBL" id="PGCI01000110">
    <property type="protein sequence ID" value="PLW39817.1"/>
    <property type="molecule type" value="Genomic_DNA"/>
</dbReference>
<comment type="caution">
    <text evidence="2">The sequence shown here is derived from an EMBL/GenBank/DDBJ whole genome shotgun (WGS) entry which is preliminary data.</text>
</comment>
<proteinExistence type="predicted"/>
<organism evidence="2 3">
    <name type="scientific">Puccinia coronata f. sp. avenae</name>
    <dbReference type="NCBI Taxonomy" id="200324"/>
    <lineage>
        <taxon>Eukaryota</taxon>
        <taxon>Fungi</taxon>
        <taxon>Dikarya</taxon>
        <taxon>Basidiomycota</taxon>
        <taxon>Pucciniomycotina</taxon>
        <taxon>Pucciniomycetes</taxon>
        <taxon>Pucciniales</taxon>
        <taxon>Pucciniaceae</taxon>
        <taxon>Puccinia</taxon>
    </lineage>
</organism>
<dbReference type="Proteomes" id="UP000235392">
    <property type="component" value="Unassembled WGS sequence"/>
</dbReference>
<name>A0A2N5UQ94_9BASI</name>
<accession>A0A2N5UQ94</accession>
<sequence length="100" mass="11015">MSDIEFKNQFSNQHLIDNKGLDDKVKKFGSNPKTCHIDLKTQGIQQEVRHNNIRIQLIGTANMVANALTKSAAKSSILNLSQCIDLDFVVAPDAHQSPGV</sequence>
<reference evidence="2 3" key="1">
    <citation type="submission" date="2017-11" db="EMBL/GenBank/DDBJ databases">
        <title>De novo assembly and phasing of dikaryotic genomes from two isolates of Puccinia coronata f. sp. avenae, the causal agent of oat crown rust.</title>
        <authorList>
            <person name="Miller M.E."/>
            <person name="Zhang Y."/>
            <person name="Omidvar V."/>
            <person name="Sperschneider J."/>
            <person name="Schwessinger B."/>
            <person name="Raley C."/>
            <person name="Palmer J.M."/>
            <person name="Garnica D."/>
            <person name="Upadhyaya N."/>
            <person name="Rathjen J."/>
            <person name="Taylor J.M."/>
            <person name="Park R.F."/>
            <person name="Dodds P.N."/>
            <person name="Hirsch C.D."/>
            <person name="Kianian S.F."/>
            <person name="Figueroa M."/>
        </authorList>
    </citation>
    <scope>NUCLEOTIDE SEQUENCE [LARGE SCALE GENOMIC DNA]</scope>
    <source>
        <strain evidence="2">12SD80</strain>
    </source>
</reference>